<keyword evidence="2" id="KW-0812">Transmembrane</keyword>
<evidence type="ECO:0000256" key="1">
    <source>
        <dbReference type="SAM" id="MobiDB-lite"/>
    </source>
</evidence>
<feature type="transmembrane region" description="Helical" evidence="2">
    <location>
        <begin position="174"/>
        <end position="194"/>
    </location>
</feature>
<evidence type="ECO:0000256" key="2">
    <source>
        <dbReference type="SAM" id="Phobius"/>
    </source>
</evidence>
<dbReference type="AlphaFoldDB" id="A0A2H3DEJ5"/>
<sequence length="296" mass="33337">MTGKVISKFWPIRRRGLAVIIILLHILTTINFAVQWSSICSAFIENGQSFWTVYSKINGTDQAFIWQMGIAATMNTILADSYIIWCCWTAWGRCWYIVLPPILCLISATVSKIIIVYHDYFSQSESVLLTLYLSSTLATTLWCTVFILFRMLTVNGIVRGAGDRLKMYRRLIEVLVESYALYSIALVLFLGFFLGNNVAVDYFDVLTAIAKGVAPTLLFGRSAAGHTQATEEHDESSPVSTIRFQTESSQSSQTPRNSTTSFQESTVQSTVLEMDIEAQRERSDELVVVVERIELM</sequence>
<feature type="transmembrane region" description="Helical" evidence="2">
    <location>
        <begin position="95"/>
        <end position="117"/>
    </location>
</feature>
<evidence type="ECO:0000313" key="3">
    <source>
        <dbReference type="EMBL" id="PBK93649.1"/>
    </source>
</evidence>
<evidence type="ECO:0000313" key="4">
    <source>
        <dbReference type="Proteomes" id="UP000217790"/>
    </source>
</evidence>
<feature type="compositionally biased region" description="Polar residues" evidence="1">
    <location>
        <begin position="237"/>
        <end position="266"/>
    </location>
</feature>
<feature type="transmembrane region" description="Helical" evidence="2">
    <location>
        <begin position="129"/>
        <end position="153"/>
    </location>
</feature>
<keyword evidence="2" id="KW-0472">Membrane</keyword>
<dbReference type="EMBL" id="KZ293656">
    <property type="protein sequence ID" value="PBK93649.1"/>
    <property type="molecule type" value="Genomic_DNA"/>
</dbReference>
<feature type="region of interest" description="Disordered" evidence="1">
    <location>
        <begin position="228"/>
        <end position="266"/>
    </location>
</feature>
<keyword evidence="2" id="KW-1133">Transmembrane helix</keyword>
<name>A0A2H3DEJ5_ARMGA</name>
<gene>
    <name evidence="3" type="ORF">ARMGADRAFT_1030238</name>
</gene>
<proteinExistence type="predicted"/>
<keyword evidence="4" id="KW-1185">Reference proteome</keyword>
<feature type="transmembrane region" description="Helical" evidence="2">
    <location>
        <begin position="16"/>
        <end position="44"/>
    </location>
</feature>
<dbReference type="Proteomes" id="UP000217790">
    <property type="component" value="Unassembled WGS sequence"/>
</dbReference>
<organism evidence="3 4">
    <name type="scientific">Armillaria gallica</name>
    <name type="common">Bulbous honey fungus</name>
    <name type="synonym">Armillaria bulbosa</name>
    <dbReference type="NCBI Taxonomy" id="47427"/>
    <lineage>
        <taxon>Eukaryota</taxon>
        <taxon>Fungi</taxon>
        <taxon>Dikarya</taxon>
        <taxon>Basidiomycota</taxon>
        <taxon>Agaricomycotina</taxon>
        <taxon>Agaricomycetes</taxon>
        <taxon>Agaricomycetidae</taxon>
        <taxon>Agaricales</taxon>
        <taxon>Marasmiineae</taxon>
        <taxon>Physalacriaceae</taxon>
        <taxon>Armillaria</taxon>
    </lineage>
</organism>
<protein>
    <submittedName>
        <fullName evidence="3">Uncharacterized protein</fullName>
    </submittedName>
</protein>
<dbReference type="InParanoid" id="A0A2H3DEJ5"/>
<dbReference type="OrthoDB" id="10371292at2759"/>
<accession>A0A2H3DEJ5</accession>
<reference evidence="4" key="1">
    <citation type="journal article" date="2017" name="Nat. Ecol. Evol.">
        <title>Genome expansion and lineage-specific genetic innovations in the forest pathogenic fungi Armillaria.</title>
        <authorList>
            <person name="Sipos G."/>
            <person name="Prasanna A.N."/>
            <person name="Walter M.C."/>
            <person name="O'Connor E."/>
            <person name="Balint B."/>
            <person name="Krizsan K."/>
            <person name="Kiss B."/>
            <person name="Hess J."/>
            <person name="Varga T."/>
            <person name="Slot J."/>
            <person name="Riley R."/>
            <person name="Boka B."/>
            <person name="Rigling D."/>
            <person name="Barry K."/>
            <person name="Lee J."/>
            <person name="Mihaltcheva S."/>
            <person name="LaButti K."/>
            <person name="Lipzen A."/>
            <person name="Waldron R."/>
            <person name="Moloney N.M."/>
            <person name="Sperisen C."/>
            <person name="Kredics L."/>
            <person name="Vagvoelgyi C."/>
            <person name="Patrignani A."/>
            <person name="Fitzpatrick D."/>
            <person name="Nagy I."/>
            <person name="Doyle S."/>
            <person name="Anderson J.B."/>
            <person name="Grigoriev I.V."/>
            <person name="Gueldener U."/>
            <person name="Muensterkoetter M."/>
            <person name="Nagy L.G."/>
        </authorList>
    </citation>
    <scope>NUCLEOTIDE SEQUENCE [LARGE SCALE GENOMIC DNA]</scope>
    <source>
        <strain evidence="4">Ar21-2</strain>
    </source>
</reference>
<feature type="transmembrane region" description="Helical" evidence="2">
    <location>
        <begin position="64"/>
        <end position="88"/>
    </location>
</feature>